<proteinExistence type="predicted"/>
<evidence type="ECO:0000313" key="1">
    <source>
        <dbReference type="EMBL" id="CAH6371073.1"/>
    </source>
</evidence>
<dbReference type="EMBL" id="OW970316">
    <property type="protein sequence ID" value="CAH6371073.1"/>
    <property type="molecule type" value="Genomic_DNA"/>
</dbReference>
<geneLocation type="plasmid" evidence="1 2">
    <name>P1</name>
</geneLocation>
<dbReference type="Gene3D" id="3.10.450.50">
    <property type="match status" value="1"/>
</dbReference>
<evidence type="ECO:0000313" key="2">
    <source>
        <dbReference type="Proteomes" id="UP001158961"/>
    </source>
</evidence>
<accession>A0AAN2K8L5</accession>
<name>A0AAN2K8L5_ENTAG</name>
<dbReference type="Proteomes" id="UP001158961">
    <property type="component" value="Plasmid P1"/>
</dbReference>
<reference evidence="1" key="1">
    <citation type="submission" date="2022-05" db="EMBL/GenBank/DDBJ databases">
        <authorList>
            <person name="Pothier F. J."/>
        </authorList>
    </citation>
    <scope>NUCLEOTIDE SEQUENCE</scope>
    <source>
        <strain evidence="1">DAPP-PG734</strain>
        <plasmid evidence="1">P1</plasmid>
    </source>
</reference>
<sequence length="118" mass="13104">MVFRNTASLVTCHDPKAMIAIQEAVFSVMQNFTDLGYFGSSMGFVHEFSARIEDEGLYVADLIEFSSDGKITNFRVMTRPAHVVSTLSAAVARQVTFPFHTCPEALSNNTFLHIPEPE</sequence>
<keyword evidence="1" id="KW-0614">Plasmid</keyword>
<gene>
    <name evidence="1" type="ORF">DAPPPG734_23260</name>
</gene>
<organism evidence="1 2">
    <name type="scientific">Enterobacter agglomerans</name>
    <name type="common">Erwinia herbicola</name>
    <name type="synonym">Pantoea agglomerans</name>
    <dbReference type="NCBI Taxonomy" id="549"/>
    <lineage>
        <taxon>Bacteria</taxon>
        <taxon>Pseudomonadati</taxon>
        <taxon>Pseudomonadota</taxon>
        <taxon>Gammaproteobacteria</taxon>
        <taxon>Enterobacterales</taxon>
        <taxon>Erwiniaceae</taxon>
        <taxon>Pantoea</taxon>
        <taxon>Pantoea agglomerans group</taxon>
    </lineage>
</organism>
<protein>
    <submittedName>
        <fullName evidence="1">Uncharacterized protein</fullName>
    </submittedName>
</protein>
<dbReference type="AlphaFoldDB" id="A0AAN2K8L5"/>